<dbReference type="EMBL" id="QLMJ01000014">
    <property type="protein sequence ID" value="RAK31806.1"/>
    <property type="molecule type" value="Genomic_DNA"/>
</dbReference>
<feature type="compositionally biased region" description="Low complexity" evidence="1">
    <location>
        <begin position="222"/>
        <end position="235"/>
    </location>
</feature>
<feature type="region of interest" description="Disordered" evidence="1">
    <location>
        <begin position="185"/>
        <end position="338"/>
    </location>
</feature>
<feature type="compositionally biased region" description="Basic and acidic residues" evidence="1">
    <location>
        <begin position="16"/>
        <end position="32"/>
    </location>
</feature>
<evidence type="ECO:0000313" key="2">
    <source>
        <dbReference type="EMBL" id="RAK31806.1"/>
    </source>
</evidence>
<feature type="compositionally biased region" description="Basic residues" evidence="1">
    <location>
        <begin position="287"/>
        <end position="314"/>
    </location>
</feature>
<accession>A0A327Z5D1</accession>
<feature type="region of interest" description="Disordered" evidence="1">
    <location>
        <begin position="16"/>
        <end position="69"/>
    </location>
</feature>
<keyword evidence="3" id="KW-1185">Reference proteome</keyword>
<name>A0A327Z5D1_9ACTN</name>
<dbReference type="AlphaFoldDB" id="A0A327Z5D1"/>
<feature type="compositionally biased region" description="Basic residues" evidence="1">
    <location>
        <begin position="412"/>
        <end position="432"/>
    </location>
</feature>
<feature type="region of interest" description="Disordered" evidence="1">
    <location>
        <begin position="406"/>
        <end position="432"/>
    </location>
</feature>
<feature type="compositionally biased region" description="Basic residues" evidence="1">
    <location>
        <begin position="45"/>
        <end position="63"/>
    </location>
</feature>
<evidence type="ECO:0000256" key="1">
    <source>
        <dbReference type="SAM" id="MobiDB-lite"/>
    </source>
</evidence>
<sequence>MPGVFTPADVARLRSARDVRTVGSGGREDPWRTSRRPGTASSARRQPRGRRRPTPRGTHHRPHLRLEPCGLRGRPRFPAHLRVGRLLFPAHLRVGRLLFHCLRLSAPRRCRGFLCPVGRFGRFQLCPQPVPPGPLCRARSGPATVRCTRPGRRLFMELRTSLAMIPAWLRMPALPLPTAPRSRLLEVRPSSRSAVPRSSRPRWRSSRLPSPPTALPRPTPNQPTQTPPTQQTRPTQRTRRTPPTPQIRPTLPIPQTRRTPRLCRSLFPRGLSLLSPSPSPSPDRSGRSRSVRCRFRSRLCRSRRPRRSRPRRRSLPAQDLTRSPRPQHLARCPRLRDPAPCRPVPDPAPCRPVPGLALCRPGRGLALCLRGPGLCRLGLGRCRRSWGVGCRPTPCRPLPGRVGCRLPDRRRPMARPSRRPTRASRPHRRTAT</sequence>
<feature type="compositionally biased region" description="Low complexity" evidence="1">
    <location>
        <begin position="264"/>
        <end position="276"/>
    </location>
</feature>
<proteinExistence type="predicted"/>
<dbReference type="Proteomes" id="UP000249341">
    <property type="component" value="Unassembled WGS sequence"/>
</dbReference>
<organism evidence="2 3">
    <name type="scientific">Actinoplanes lutulentus</name>
    <dbReference type="NCBI Taxonomy" id="1287878"/>
    <lineage>
        <taxon>Bacteria</taxon>
        <taxon>Bacillati</taxon>
        <taxon>Actinomycetota</taxon>
        <taxon>Actinomycetes</taxon>
        <taxon>Micromonosporales</taxon>
        <taxon>Micromonosporaceae</taxon>
        <taxon>Actinoplanes</taxon>
    </lineage>
</organism>
<comment type="caution">
    <text evidence="2">The sequence shown here is derived from an EMBL/GenBank/DDBJ whole genome shotgun (WGS) entry which is preliminary data.</text>
</comment>
<feature type="compositionally biased region" description="Pro residues" evidence="1">
    <location>
        <begin position="209"/>
        <end position="221"/>
    </location>
</feature>
<reference evidence="2 3" key="1">
    <citation type="submission" date="2018-06" db="EMBL/GenBank/DDBJ databases">
        <title>Genomic Encyclopedia of Type Strains, Phase III (KMG-III): the genomes of soil and plant-associated and newly described type strains.</title>
        <authorList>
            <person name="Whitman W."/>
        </authorList>
    </citation>
    <scope>NUCLEOTIDE SEQUENCE [LARGE SCALE GENOMIC DNA]</scope>
    <source>
        <strain evidence="2 3">CGMCC 4.7090</strain>
    </source>
</reference>
<gene>
    <name evidence="2" type="ORF">B0I29_11454</name>
</gene>
<protein>
    <submittedName>
        <fullName evidence="2">Uncharacterized protein</fullName>
    </submittedName>
</protein>
<feature type="compositionally biased region" description="Low complexity" evidence="1">
    <location>
        <begin position="247"/>
        <end position="256"/>
    </location>
</feature>
<evidence type="ECO:0000313" key="3">
    <source>
        <dbReference type="Proteomes" id="UP000249341"/>
    </source>
</evidence>
<feature type="compositionally biased region" description="Low complexity" evidence="1">
    <location>
        <begin position="188"/>
        <end position="198"/>
    </location>
</feature>